<name>A0ACB8RVV5_9AGAM</name>
<dbReference type="Proteomes" id="UP000814033">
    <property type="component" value="Unassembled WGS sequence"/>
</dbReference>
<comment type="caution">
    <text evidence="1">The sequence shown here is derived from an EMBL/GenBank/DDBJ whole genome shotgun (WGS) entry which is preliminary data.</text>
</comment>
<proteinExistence type="predicted"/>
<sequence length="470" mass="50271">MHPAAPVRFTPYGWFVCAWVVTVSFQYGYHISTLNQIQAVLTCRGADSPVLHYGIPTCIPMSDATFSLLTSAYTIGGLVGSLSASLVIARLGRRGTVQYSSAFFVTGAGLMAISASLPPLLFGRLLCGVGAGTGLCVGPIFLNEIAPVAIRGSVGVLTQMAIVLGILVTQCLGLWLATPRDWRFVLLFSSFLSVAQLLVSGFVVETPVWLKKTGKLEALKAAEKKLWNITAPLISASVSADVEDPLLDDVEAADHDSHLEHAVAHNQAAVSISQLFTDRSLYRSPLIVTASAMISAQISGINAVLYYSNNILSRSLPELGPYVSLGITIVNALMTFPPIILIERWGRKKLLFTSIGGILVSLILVSWGLNSGLVVLSSVAIMTFVMSFAIGLGPIPFIIVPEVSPQHAVSALSSFGLSLNWIVNFCVGLVFLPLRNFLSGGDPAKEGYVFYFFVAGLSLSSLILYRNYHG</sequence>
<gene>
    <name evidence="1" type="ORF">FA95DRAFT_1588827</name>
</gene>
<evidence type="ECO:0000313" key="1">
    <source>
        <dbReference type="EMBL" id="KAI0048236.1"/>
    </source>
</evidence>
<dbReference type="EMBL" id="MU275890">
    <property type="protein sequence ID" value="KAI0048236.1"/>
    <property type="molecule type" value="Genomic_DNA"/>
</dbReference>
<accession>A0ACB8RVV5</accession>
<organism evidence="1 2">
    <name type="scientific">Auriscalpium vulgare</name>
    <dbReference type="NCBI Taxonomy" id="40419"/>
    <lineage>
        <taxon>Eukaryota</taxon>
        <taxon>Fungi</taxon>
        <taxon>Dikarya</taxon>
        <taxon>Basidiomycota</taxon>
        <taxon>Agaricomycotina</taxon>
        <taxon>Agaricomycetes</taxon>
        <taxon>Russulales</taxon>
        <taxon>Auriscalpiaceae</taxon>
        <taxon>Auriscalpium</taxon>
    </lineage>
</organism>
<reference evidence="1" key="1">
    <citation type="submission" date="2021-02" db="EMBL/GenBank/DDBJ databases">
        <authorList>
            <consortium name="DOE Joint Genome Institute"/>
            <person name="Ahrendt S."/>
            <person name="Looney B.P."/>
            <person name="Miyauchi S."/>
            <person name="Morin E."/>
            <person name="Drula E."/>
            <person name="Courty P.E."/>
            <person name="Chicoki N."/>
            <person name="Fauchery L."/>
            <person name="Kohler A."/>
            <person name="Kuo A."/>
            <person name="Labutti K."/>
            <person name="Pangilinan J."/>
            <person name="Lipzen A."/>
            <person name="Riley R."/>
            <person name="Andreopoulos W."/>
            <person name="He G."/>
            <person name="Johnson J."/>
            <person name="Barry K.W."/>
            <person name="Grigoriev I.V."/>
            <person name="Nagy L."/>
            <person name="Hibbett D."/>
            <person name="Henrissat B."/>
            <person name="Matheny P.B."/>
            <person name="Labbe J."/>
            <person name="Martin F."/>
        </authorList>
    </citation>
    <scope>NUCLEOTIDE SEQUENCE</scope>
    <source>
        <strain evidence="1">FP105234-sp</strain>
    </source>
</reference>
<keyword evidence="2" id="KW-1185">Reference proteome</keyword>
<evidence type="ECO:0000313" key="2">
    <source>
        <dbReference type="Proteomes" id="UP000814033"/>
    </source>
</evidence>
<reference evidence="1" key="2">
    <citation type="journal article" date="2022" name="New Phytol.">
        <title>Evolutionary transition to the ectomycorrhizal habit in the genomes of a hyperdiverse lineage of mushroom-forming fungi.</title>
        <authorList>
            <person name="Looney B."/>
            <person name="Miyauchi S."/>
            <person name="Morin E."/>
            <person name="Drula E."/>
            <person name="Courty P.E."/>
            <person name="Kohler A."/>
            <person name="Kuo A."/>
            <person name="LaButti K."/>
            <person name="Pangilinan J."/>
            <person name="Lipzen A."/>
            <person name="Riley R."/>
            <person name="Andreopoulos W."/>
            <person name="He G."/>
            <person name="Johnson J."/>
            <person name="Nolan M."/>
            <person name="Tritt A."/>
            <person name="Barry K.W."/>
            <person name="Grigoriev I.V."/>
            <person name="Nagy L.G."/>
            <person name="Hibbett D."/>
            <person name="Henrissat B."/>
            <person name="Matheny P.B."/>
            <person name="Labbe J."/>
            <person name="Martin F.M."/>
        </authorList>
    </citation>
    <scope>NUCLEOTIDE SEQUENCE</scope>
    <source>
        <strain evidence="1">FP105234-sp</strain>
    </source>
</reference>
<protein>
    <submittedName>
        <fullName evidence="1">General substrate transporter</fullName>
    </submittedName>
</protein>